<gene>
    <name evidence="2" type="ORF">DMC30DRAFT_389132</name>
</gene>
<feature type="compositionally biased region" description="Polar residues" evidence="1">
    <location>
        <begin position="58"/>
        <end position="70"/>
    </location>
</feature>
<comment type="caution">
    <text evidence="2">The sequence shown here is derived from an EMBL/GenBank/DDBJ whole genome shotgun (WGS) entry which is preliminary data.</text>
</comment>
<keyword evidence="3" id="KW-1185">Reference proteome</keyword>
<name>A0A5C5G3Z1_9BASI</name>
<dbReference type="AlphaFoldDB" id="A0A5C5G3Z1"/>
<dbReference type="EMBL" id="SOZI01000009">
    <property type="protein sequence ID" value="TNY23665.1"/>
    <property type="molecule type" value="Genomic_DNA"/>
</dbReference>
<sequence length="151" mass="15841">MTTQDCLELLRAASLYSTASGAPRMPSSTPSSVVHHPVRLSRAHLASRAFGAREPQGRRSSSALGKSSRTYHTPGATLSAFALVVPSSYLCGGPAVPQQSIRARGCIDAGAPCAGGLEARAMLDSCNQRSSSVIFTMLSRLSVQPLERLAQ</sequence>
<organism evidence="2 3">
    <name type="scientific">Rhodotorula diobovata</name>
    <dbReference type="NCBI Taxonomy" id="5288"/>
    <lineage>
        <taxon>Eukaryota</taxon>
        <taxon>Fungi</taxon>
        <taxon>Dikarya</taxon>
        <taxon>Basidiomycota</taxon>
        <taxon>Pucciniomycotina</taxon>
        <taxon>Microbotryomycetes</taxon>
        <taxon>Sporidiobolales</taxon>
        <taxon>Sporidiobolaceae</taxon>
        <taxon>Rhodotorula</taxon>
    </lineage>
</organism>
<reference evidence="2 3" key="1">
    <citation type="submission" date="2019-03" db="EMBL/GenBank/DDBJ databases">
        <title>Rhodosporidium diobovatum UCD-FST 08-225 genome sequencing, assembly, and annotation.</title>
        <authorList>
            <person name="Fakankun I.U."/>
            <person name="Fristensky B."/>
            <person name="Levin D.B."/>
        </authorList>
    </citation>
    <scope>NUCLEOTIDE SEQUENCE [LARGE SCALE GENOMIC DNA]</scope>
    <source>
        <strain evidence="2 3">UCD-FST 08-225</strain>
    </source>
</reference>
<proteinExistence type="predicted"/>
<evidence type="ECO:0000313" key="3">
    <source>
        <dbReference type="Proteomes" id="UP000311382"/>
    </source>
</evidence>
<accession>A0A5C5G3Z1</accession>
<evidence type="ECO:0000313" key="2">
    <source>
        <dbReference type="EMBL" id="TNY23665.1"/>
    </source>
</evidence>
<dbReference type="Proteomes" id="UP000311382">
    <property type="component" value="Unassembled WGS sequence"/>
</dbReference>
<evidence type="ECO:0000256" key="1">
    <source>
        <dbReference type="SAM" id="MobiDB-lite"/>
    </source>
</evidence>
<protein>
    <submittedName>
        <fullName evidence="2">Uncharacterized protein</fullName>
    </submittedName>
</protein>
<feature type="region of interest" description="Disordered" evidence="1">
    <location>
        <begin position="46"/>
        <end position="70"/>
    </location>
</feature>